<keyword evidence="3" id="KW-0325">Glycoprotein</keyword>
<keyword evidence="2" id="KW-0677">Repeat</keyword>
<dbReference type="Proteomes" id="UP000838748">
    <property type="component" value="Unassembled WGS sequence"/>
</dbReference>
<feature type="region of interest" description="Disordered" evidence="4">
    <location>
        <begin position="566"/>
        <end position="599"/>
    </location>
</feature>
<evidence type="ECO:0000256" key="4">
    <source>
        <dbReference type="SAM" id="MobiDB-lite"/>
    </source>
</evidence>
<comment type="caution">
    <text evidence="6">The sequence shown here is derived from an EMBL/GenBank/DDBJ whole genome shotgun (WGS) entry which is preliminary data.</text>
</comment>
<evidence type="ECO:0000256" key="1">
    <source>
        <dbReference type="ARBA" id="ARBA00022729"/>
    </source>
</evidence>
<dbReference type="RefSeq" id="WP_237360380.1">
    <property type="nucleotide sequence ID" value="NZ_CAKLDM010000001.1"/>
</dbReference>
<dbReference type="InterPro" id="IPR013517">
    <property type="entry name" value="FG-GAP"/>
</dbReference>
<evidence type="ECO:0000313" key="6">
    <source>
        <dbReference type="EMBL" id="CAH0537239.1"/>
    </source>
</evidence>
<dbReference type="InterPro" id="IPR013519">
    <property type="entry name" value="Int_alpha_beta-p"/>
</dbReference>
<dbReference type="Gene3D" id="2.130.10.130">
    <property type="entry name" value="Integrin alpha, N-terminal"/>
    <property type="match status" value="5"/>
</dbReference>
<keyword evidence="1 5" id="KW-0732">Signal</keyword>
<reference evidence="6" key="1">
    <citation type="submission" date="2021-11" db="EMBL/GenBank/DDBJ databases">
        <authorList>
            <person name="Rodrigo-Torres L."/>
            <person name="Arahal R. D."/>
            <person name="Lucena T."/>
        </authorList>
    </citation>
    <scope>NUCLEOTIDE SEQUENCE</scope>
    <source>
        <strain evidence="6">CECT 7928</strain>
    </source>
</reference>
<dbReference type="PANTHER" id="PTHR36220">
    <property type="entry name" value="UNNAMED PRODUCT"/>
    <property type="match status" value="1"/>
</dbReference>
<evidence type="ECO:0008006" key="8">
    <source>
        <dbReference type="Google" id="ProtNLM"/>
    </source>
</evidence>
<feature type="chain" id="PRO_5047474661" description="Integrin" evidence="5">
    <location>
        <begin position="36"/>
        <end position="611"/>
    </location>
</feature>
<protein>
    <recommendedName>
        <fullName evidence="8">Integrin</fullName>
    </recommendedName>
</protein>
<feature type="signal peptide" evidence="5">
    <location>
        <begin position="1"/>
        <end position="35"/>
    </location>
</feature>
<dbReference type="EMBL" id="CAKLDM010000001">
    <property type="protein sequence ID" value="CAH0537239.1"/>
    <property type="molecule type" value="Genomic_DNA"/>
</dbReference>
<dbReference type="Pfam" id="PF14312">
    <property type="entry name" value="FG-GAP_2"/>
    <property type="match status" value="6"/>
</dbReference>
<proteinExistence type="predicted"/>
<dbReference type="SMART" id="SM00191">
    <property type="entry name" value="Int_alpha"/>
    <property type="match status" value="6"/>
</dbReference>
<feature type="compositionally biased region" description="Polar residues" evidence="4">
    <location>
        <begin position="568"/>
        <end position="577"/>
    </location>
</feature>
<gene>
    <name evidence="6" type="ORF">VMF7928_01009</name>
</gene>
<name>A0ABN8E181_9VIBR</name>
<sequence length="611" mass="62212">MHSRISTLVTNIKLKLVLILGASHLLHGCSEQAFADSTTPEAFNITSVEASSNSIKTFDVVWGESTNANYYQVCLYDNTQTDNCLTLGSTTTNTNQTVTLDDTLLGSELEFFVIAYNGTEQTSSSMVTPDSATIVAAIGYFKASNTESDDNFGVSVSLSSDGNTWAVGAYSEDSDATGIDGNGSSNAELLSGAVYVFIRSSSTWTQQAYVKASNTESVDRFGFSVSLSSDGNAMVVGAYGEDSEATGVGGNEALNGAGLSGAAYVFSRSGSTWSQQAYVKASNTEANDNFGRSVAISLDGNTLAVGANGEDSEATGIDGNESLSSATESGAVYVFTLSGSTWSQQSYIKASNTEADDNFGISVSLSSDGNTLAVGANGEDSEATGIDGTESVNGALQSGAVYVFSRSGSTWSQQAYVKASNTEADDNFGASVSISSDGNTLVVGADGEDSEATGIDGNDSLNGALSSGAAYVFSRSGSTWSQQAYVKASNTAADDNFGVSVSISSDGNTLAVGATGEDSESTGVDGDGTVNGASASGAVYVFSRSGSTWSQQAYFKASNAEADDNYGASVSSNSDGSTLAVGADGEDSEATGVEGDETVNGASASGAVYLY</sequence>
<dbReference type="InterPro" id="IPR011043">
    <property type="entry name" value="Gal_Oxase/kelch_b-propeller"/>
</dbReference>
<dbReference type="SUPFAM" id="SSF50965">
    <property type="entry name" value="Galactose oxidase, central domain"/>
    <property type="match status" value="1"/>
</dbReference>
<dbReference type="InterPro" id="IPR028994">
    <property type="entry name" value="Integrin_alpha_N"/>
</dbReference>
<evidence type="ECO:0000256" key="2">
    <source>
        <dbReference type="ARBA" id="ARBA00022737"/>
    </source>
</evidence>
<accession>A0ABN8E181</accession>
<keyword evidence="7" id="KW-1185">Reference proteome</keyword>
<organism evidence="6 7">
    <name type="scientific">Vibrio marisflavi CECT 7928</name>
    <dbReference type="NCBI Taxonomy" id="634439"/>
    <lineage>
        <taxon>Bacteria</taxon>
        <taxon>Pseudomonadati</taxon>
        <taxon>Pseudomonadota</taxon>
        <taxon>Gammaproteobacteria</taxon>
        <taxon>Vibrionales</taxon>
        <taxon>Vibrionaceae</taxon>
        <taxon>Vibrio</taxon>
    </lineage>
</organism>
<evidence type="ECO:0000256" key="3">
    <source>
        <dbReference type="ARBA" id="ARBA00023180"/>
    </source>
</evidence>
<dbReference type="PANTHER" id="PTHR36220:SF1">
    <property type="entry name" value="GAMMA TUBULIN COMPLEX COMPONENT C-TERMINAL DOMAIN-CONTAINING PROTEIN"/>
    <property type="match status" value="1"/>
</dbReference>
<evidence type="ECO:0000313" key="7">
    <source>
        <dbReference type="Proteomes" id="UP000838748"/>
    </source>
</evidence>
<feature type="compositionally biased region" description="Acidic residues" evidence="4">
    <location>
        <begin position="584"/>
        <end position="597"/>
    </location>
</feature>
<evidence type="ECO:0000256" key="5">
    <source>
        <dbReference type="SAM" id="SignalP"/>
    </source>
</evidence>